<feature type="chain" id="PRO_5017003264" evidence="1">
    <location>
        <begin position="21"/>
        <end position="143"/>
    </location>
</feature>
<proteinExistence type="predicted"/>
<dbReference type="InterPro" id="IPR032540">
    <property type="entry name" value="DUF4949"/>
</dbReference>
<feature type="signal peptide" evidence="1">
    <location>
        <begin position="1"/>
        <end position="20"/>
    </location>
</feature>
<name>A0A378JN21_9GAMM</name>
<evidence type="ECO:0000256" key="1">
    <source>
        <dbReference type="SAM" id="SignalP"/>
    </source>
</evidence>
<dbReference type="Proteomes" id="UP000254794">
    <property type="component" value="Unassembled WGS sequence"/>
</dbReference>
<dbReference type="AlphaFoldDB" id="A0A378JN21"/>
<sequence>MKFSKLVLALPLLVSQSVFALTSDQPVACPSIKALSAVGVSDAEFVEEGSLWVTYRPSNSFETADKWTLVVMPIEAKTASEAVSKANKSLPSLALFEGPSEEDGMWGCLYTNNDFSLMAIAVTPPLFGNWKALAHKFNVKITH</sequence>
<keyword evidence="1" id="KW-0732">Signal</keyword>
<gene>
    <name evidence="2" type="ORF">NCTC13316_02777</name>
</gene>
<dbReference type="RefSeq" id="WP_115332187.1">
    <property type="nucleotide sequence ID" value="NZ_CAAAHP010000003.1"/>
</dbReference>
<dbReference type="Pfam" id="PF16307">
    <property type="entry name" value="DUF4949"/>
    <property type="match status" value="1"/>
</dbReference>
<reference evidence="2 3" key="1">
    <citation type="submission" date="2018-06" db="EMBL/GenBank/DDBJ databases">
        <authorList>
            <consortium name="Pathogen Informatics"/>
            <person name="Doyle S."/>
        </authorList>
    </citation>
    <scope>NUCLEOTIDE SEQUENCE [LARGE SCALE GENOMIC DNA]</scope>
    <source>
        <strain evidence="2 3">NCTC13316</strain>
    </source>
</reference>
<evidence type="ECO:0000313" key="2">
    <source>
        <dbReference type="EMBL" id="STX52655.1"/>
    </source>
</evidence>
<evidence type="ECO:0000313" key="3">
    <source>
        <dbReference type="Proteomes" id="UP000254794"/>
    </source>
</evidence>
<dbReference type="OrthoDB" id="5638967at2"/>
<protein>
    <submittedName>
        <fullName evidence="2">Hemin binding protein (Hbp) homolog</fullName>
    </submittedName>
</protein>
<keyword evidence="3" id="KW-1185">Reference proteome</keyword>
<organism evidence="2 3">
    <name type="scientific">Legionella busanensis</name>
    <dbReference type="NCBI Taxonomy" id="190655"/>
    <lineage>
        <taxon>Bacteria</taxon>
        <taxon>Pseudomonadati</taxon>
        <taxon>Pseudomonadota</taxon>
        <taxon>Gammaproteobacteria</taxon>
        <taxon>Legionellales</taxon>
        <taxon>Legionellaceae</taxon>
        <taxon>Legionella</taxon>
    </lineage>
</organism>
<accession>A0A378JN21</accession>
<dbReference type="EMBL" id="UGOD01000001">
    <property type="protein sequence ID" value="STX52655.1"/>
    <property type="molecule type" value="Genomic_DNA"/>
</dbReference>